<feature type="site" description="Cleavage (non-hydrolytic); by autocatalysis" evidence="11">
    <location>
        <begin position="192"/>
        <end position="193"/>
    </location>
</feature>
<keyword evidence="1 11" id="KW-1003">Cell membrane</keyword>
<keyword evidence="6 11" id="KW-0865">Zymogen</keyword>
<dbReference type="Pfam" id="PF02666">
    <property type="entry name" value="PS_Dcarbxylase"/>
    <property type="match status" value="1"/>
</dbReference>
<comment type="catalytic activity">
    <reaction evidence="11">
        <text>a 1,2-diacyl-sn-glycero-3-phospho-L-serine + H(+) = a 1,2-diacyl-sn-glycero-3-phosphoethanolamine + CO2</text>
        <dbReference type="Rhea" id="RHEA:20828"/>
        <dbReference type="ChEBI" id="CHEBI:15378"/>
        <dbReference type="ChEBI" id="CHEBI:16526"/>
        <dbReference type="ChEBI" id="CHEBI:57262"/>
        <dbReference type="ChEBI" id="CHEBI:64612"/>
        <dbReference type="EC" id="4.1.1.65"/>
    </reaction>
</comment>
<evidence type="ECO:0000256" key="1">
    <source>
        <dbReference type="ARBA" id="ARBA00022475"/>
    </source>
</evidence>
<reference evidence="13 14" key="1">
    <citation type="submission" date="2019-02" db="EMBL/GenBank/DDBJ databases">
        <title>Hansschlegelia quercus sp. nov., a novel methylotrophic bacterium from buds of oak (Quercus robur L.).</title>
        <authorList>
            <person name="Agafonova N.V."/>
            <person name="Kaparullina E.N."/>
            <person name="Grouzdev D.S."/>
            <person name="Doronina N.V."/>
        </authorList>
    </citation>
    <scope>NUCLEOTIDE SEQUENCE [LARGE SCALE GENOMIC DNA]</scope>
    <source>
        <strain evidence="13 14">Dub</strain>
    </source>
</reference>
<comment type="cofactor">
    <cofactor evidence="11">
        <name>pyruvate</name>
        <dbReference type="ChEBI" id="CHEBI:15361"/>
    </cofactor>
    <text evidence="11">Binds 1 pyruvoyl group covalently per subunit.</text>
</comment>
<evidence type="ECO:0000256" key="7">
    <source>
        <dbReference type="ARBA" id="ARBA00023209"/>
    </source>
</evidence>
<feature type="chain" id="PRO_5023514474" description="Phosphatidylserine decarboxylase beta chain" evidence="11">
    <location>
        <begin position="1"/>
        <end position="192"/>
    </location>
</feature>
<proteinExistence type="inferred from homology"/>
<protein>
    <recommendedName>
        <fullName evidence="11">Phosphatidylserine decarboxylase proenzyme</fullName>
        <ecNumber evidence="11">4.1.1.65</ecNumber>
    </recommendedName>
    <component>
        <recommendedName>
            <fullName evidence="11">Phosphatidylserine decarboxylase alpha chain</fullName>
        </recommendedName>
    </component>
    <component>
        <recommendedName>
            <fullName evidence="11">Phosphatidylserine decarboxylase beta chain</fullName>
        </recommendedName>
    </component>
</protein>
<comment type="pathway">
    <text evidence="11">Phospholipid metabolism; phosphatidylethanolamine biosynthesis; phosphatidylethanolamine from CDP-diacylglycerol: step 2/2.</text>
</comment>
<accession>A0A4Q9GJK7</accession>
<feature type="chain" id="PRO_5023514475" description="Phosphatidylserine decarboxylase alpha chain" evidence="11">
    <location>
        <begin position="193"/>
        <end position="235"/>
    </location>
</feature>
<sequence length="235" mass="25142">MALNDVLVSAKNAMVPIHREGRPFIAIFAIVAFILFLIWQPLGWIGVGLTIWCALFFRDPDRVTPVREGLVVSGADGVVCDVKRAVPPPELGLGATPLPRVAVFMNVFDVHVNRAPVGGSVRRVAYTAGKFLNADMDKASEDNERNGLVIDSLRGPVGVVQIAGLVARRIVCFVREQDGLAAGQRFGLIRFGSRVDHYLPEGAAILVGVGQRATAGETVIAELSATSDGRTFRAG</sequence>
<keyword evidence="4 11" id="KW-0443">Lipid metabolism</keyword>
<evidence type="ECO:0000256" key="12">
    <source>
        <dbReference type="SAM" id="Phobius"/>
    </source>
</evidence>
<dbReference type="AlphaFoldDB" id="A0A4Q9GJK7"/>
<feature type="active site" description="Schiff-base intermediate with substrate; via pyruvic acid" evidence="11">
    <location>
        <position position="193"/>
    </location>
</feature>
<keyword evidence="8 11" id="KW-0456">Lyase</keyword>
<keyword evidence="12" id="KW-0812">Transmembrane</keyword>
<dbReference type="InterPro" id="IPR003817">
    <property type="entry name" value="PS_Dcarbxylase"/>
</dbReference>
<dbReference type="PANTHER" id="PTHR35809">
    <property type="entry name" value="ARCHAETIDYLSERINE DECARBOXYLASE PROENZYME-RELATED"/>
    <property type="match status" value="1"/>
</dbReference>
<dbReference type="EC" id="4.1.1.65" evidence="11"/>
<dbReference type="GO" id="GO:0005886">
    <property type="term" value="C:plasma membrane"/>
    <property type="evidence" value="ECO:0007669"/>
    <property type="project" value="UniProtKB-SubCell"/>
</dbReference>
<dbReference type="HAMAP" id="MF_00664">
    <property type="entry name" value="PS_decarb_PSD_A"/>
    <property type="match status" value="1"/>
</dbReference>
<dbReference type="OrthoDB" id="9790893at2"/>
<dbReference type="NCBIfam" id="NF003679">
    <property type="entry name" value="PRK05305.1-3"/>
    <property type="match status" value="1"/>
</dbReference>
<keyword evidence="7 11" id="KW-0594">Phospholipid biosynthesis</keyword>
<comment type="caution">
    <text evidence="13">The sequence shown here is derived from an EMBL/GenBank/DDBJ whole genome shotgun (WGS) entry which is preliminary data.</text>
</comment>
<dbReference type="EMBL" id="SIUB01000002">
    <property type="protein sequence ID" value="TBN54298.1"/>
    <property type="molecule type" value="Genomic_DNA"/>
</dbReference>
<keyword evidence="10 11" id="KW-0670">Pyruvate</keyword>
<evidence type="ECO:0000313" key="14">
    <source>
        <dbReference type="Proteomes" id="UP000291613"/>
    </source>
</evidence>
<evidence type="ECO:0000256" key="5">
    <source>
        <dbReference type="ARBA" id="ARBA00023136"/>
    </source>
</evidence>
<dbReference type="PANTHER" id="PTHR35809:SF1">
    <property type="entry name" value="ARCHAETIDYLSERINE DECARBOXYLASE PROENZYME-RELATED"/>
    <property type="match status" value="1"/>
</dbReference>
<comment type="function">
    <text evidence="11">Catalyzes the formation of phosphatidylethanolamine (PtdEtn) from phosphatidylserine (PtdSer).</text>
</comment>
<feature type="modified residue" description="Pyruvic acid (Ser); by autocatalysis" evidence="11">
    <location>
        <position position="193"/>
    </location>
</feature>
<evidence type="ECO:0000256" key="4">
    <source>
        <dbReference type="ARBA" id="ARBA00023098"/>
    </source>
</evidence>
<keyword evidence="3 11" id="KW-0210">Decarboxylase</keyword>
<keyword evidence="14" id="KW-1185">Reference proteome</keyword>
<evidence type="ECO:0000313" key="13">
    <source>
        <dbReference type="EMBL" id="TBN54298.1"/>
    </source>
</evidence>
<organism evidence="13 14">
    <name type="scientific">Hansschlegelia quercus</name>
    <dbReference type="NCBI Taxonomy" id="2528245"/>
    <lineage>
        <taxon>Bacteria</taxon>
        <taxon>Pseudomonadati</taxon>
        <taxon>Pseudomonadota</taxon>
        <taxon>Alphaproteobacteria</taxon>
        <taxon>Hyphomicrobiales</taxon>
        <taxon>Methylopilaceae</taxon>
        <taxon>Hansschlegelia</taxon>
    </lineage>
</organism>
<dbReference type="Proteomes" id="UP000291613">
    <property type="component" value="Unassembled WGS sequence"/>
</dbReference>
<dbReference type="GO" id="GO:0006646">
    <property type="term" value="P:phosphatidylethanolamine biosynthetic process"/>
    <property type="evidence" value="ECO:0007669"/>
    <property type="project" value="UniProtKB-UniRule"/>
</dbReference>
<comment type="similarity">
    <text evidence="11">Belongs to the phosphatidylserine decarboxylase family. PSD-A subfamily.</text>
</comment>
<dbReference type="NCBIfam" id="NF003677">
    <property type="entry name" value="PRK05305.1-1"/>
    <property type="match status" value="1"/>
</dbReference>
<evidence type="ECO:0000256" key="2">
    <source>
        <dbReference type="ARBA" id="ARBA00022516"/>
    </source>
</evidence>
<keyword evidence="12" id="KW-1133">Transmembrane helix</keyword>
<dbReference type="RefSeq" id="WP_131001893.1">
    <property type="nucleotide sequence ID" value="NZ_JBHSZR010000005.1"/>
</dbReference>
<dbReference type="GO" id="GO:0004609">
    <property type="term" value="F:phosphatidylserine decarboxylase activity"/>
    <property type="evidence" value="ECO:0007669"/>
    <property type="project" value="UniProtKB-UniRule"/>
</dbReference>
<comment type="subunit">
    <text evidence="11">Heterodimer of a large membrane-associated beta subunit and a small pyruvoyl-containing alpha subunit.</text>
</comment>
<gene>
    <name evidence="11" type="primary">psd</name>
    <name evidence="13" type="ORF">EYR15_05520</name>
</gene>
<comment type="PTM">
    <text evidence="11">Is synthesized initially as an inactive proenzyme. Formation of the active enzyme involves a self-maturation process in which the active site pyruvoyl group is generated from an internal serine residue via an autocatalytic post-translational modification. Two non-identical subunits are generated from the proenzyme in this reaction, and the pyruvate is formed at the N-terminus of the alpha chain, which is derived from the carboxyl end of the proenzyme. The post-translation cleavage follows an unusual pathway, termed non-hydrolytic serinolysis, in which the side chain hydroxyl group of the serine supplies its oxygen atom to form the C-terminus of the beta chain, while the remainder of the serine residue undergoes an oxidative deamination to produce ammonia and the pyruvoyl prosthetic group on the alpha chain.</text>
</comment>
<keyword evidence="2 11" id="KW-0444">Lipid biosynthesis</keyword>
<comment type="subcellular location">
    <subcellularLocation>
        <location evidence="11">Cell membrane</location>
        <topology evidence="11">Peripheral membrane protein</topology>
    </subcellularLocation>
</comment>
<keyword evidence="5 11" id="KW-0472">Membrane</keyword>
<keyword evidence="9 11" id="KW-1208">Phospholipid metabolism</keyword>
<evidence type="ECO:0000256" key="3">
    <source>
        <dbReference type="ARBA" id="ARBA00022793"/>
    </source>
</evidence>
<dbReference type="UniPathway" id="UPA00558">
    <property type="reaction ID" value="UER00616"/>
</dbReference>
<name>A0A4Q9GJK7_9HYPH</name>
<evidence type="ECO:0000256" key="6">
    <source>
        <dbReference type="ARBA" id="ARBA00023145"/>
    </source>
</evidence>
<evidence type="ECO:0000256" key="8">
    <source>
        <dbReference type="ARBA" id="ARBA00023239"/>
    </source>
</evidence>
<dbReference type="InterPro" id="IPR033175">
    <property type="entry name" value="PSD-A"/>
</dbReference>
<dbReference type="NCBIfam" id="NF003685">
    <property type="entry name" value="PRK05305.2-5"/>
    <property type="match status" value="1"/>
</dbReference>
<evidence type="ECO:0000256" key="9">
    <source>
        <dbReference type="ARBA" id="ARBA00023264"/>
    </source>
</evidence>
<dbReference type="NCBIfam" id="NF003678">
    <property type="entry name" value="PRK05305.1-2"/>
    <property type="match status" value="1"/>
</dbReference>
<feature type="transmembrane region" description="Helical" evidence="12">
    <location>
        <begin position="24"/>
        <end position="57"/>
    </location>
</feature>
<evidence type="ECO:0000256" key="10">
    <source>
        <dbReference type="ARBA" id="ARBA00023317"/>
    </source>
</evidence>
<evidence type="ECO:0000256" key="11">
    <source>
        <dbReference type="HAMAP-Rule" id="MF_00664"/>
    </source>
</evidence>